<evidence type="ECO:0000256" key="1">
    <source>
        <dbReference type="SAM" id="Coils"/>
    </source>
</evidence>
<dbReference type="Proteomes" id="UP000218334">
    <property type="component" value="Unassembled WGS sequence"/>
</dbReference>
<sequence length="552" mass="62913">MQSTLEEILARHNWISTFTHPPNIASLLRTNDVPSPPQSIQLKTSLEGLKGPLAELESDLDLLRNAVVSLETQMSRLQSLKHDYETAFSPIRCIPLEITMEIIRRSWKNSLSGFHVFRISEGPWHLGQVCSSWRNVIEKHCPELWATMVVTSSSYYGQVAKKSDMVEILRIVLERSRNYPLNFRFDYYSAVKEGKPDHTVEECFDIMVAHSKRWREVDMTIHPSFLPRLSLIHGKIDWLVNIHLSCSDAPQSGDIGAFEVAPKLEELHLEGMHPETIIRFPVTNLVSFSDEREFAREKLTPEYLNVVKLAPKLRSFSYHDYSIQNPMSTPPSFPHVMSRSLLELSASSPSFLRSMELPSLKEFTLTTAYDADIGEAVIKCPVDALGALYEMLLRSQCSLTQLHLVDAVLDNNLANIIRLIPSLQEFVIDFYEWVDGYDPIMQSLVTQLGEVSLVDGSFQHCAVPNLQKLGVNLFDLYHPRVSFINSAFVDMVASRLHRPSEAPRLTKLELWMEEGRHDLDESAANALKSLRGEGLELDLNPDNEDPMFRLYY</sequence>
<keyword evidence="1" id="KW-0175">Coiled coil</keyword>
<organism evidence="2 3">
    <name type="scientific">Armillaria solidipes</name>
    <dbReference type="NCBI Taxonomy" id="1076256"/>
    <lineage>
        <taxon>Eukaryota</taxon>
        <taxon>Fungi</taxon>
        <taxon>Dikarya</taxon>
        <taxon>Basidiomycota</taxon>
        <taxon>Agaricomycotina</taxon>
        <taxon>Agaricomycetes</taxon>
        <taxon>Agaricomycetidae</taxon>
        <taxon>Agaricales</taxon>
        <taxon>Marasmiineae</taxon>
        <taxon>Physalacriaceae</taxon>
        <taxon>Armillaria</taxon>
    </lineage>
</organism>
<dbReference type="STRING" id="1076256.A0A2H3BIS9"/>
<dbReference type="SUPFAM" id="SSF52047">
    <property type="entry name" value="RNI-like"/>
    <property type="match status" value="1"/>
</dbReference>
<evidence type="ECO:0008006" key="4">
    <source>
        <dbReference type="Google" id="ProtNLM"/>
    </source>
</evidence>
<gene>
    <name evidence="2" type="ORF">ARMSODRAFT_1084869</name>
</gene>
<proteinExistence type="predicted"/>
<protein>
    <recommendedName>
        <fullName evidence="4">F-box domain-containing protein</fullName>
    </recommendedName>
</protein>
<evidence type="ECO:0000313" key="3">
    <source>
        <dbReference type="Proteomes" id="UP000218334"/>
    </source>
</evidence>
<keyword evidence="3" id="KW-1185">Reference proteome</keyword>
<dbReference type="EMBL" id="KZ293429">
    <property type="protein sequence ID" value="PBK69580.1"/>
    <property type="molecule type" value="Genomic_DNA"/>
</dbReference>
<evidence type="ECO:0000313" key="2">
    <source>
        <dbReference type="EMBL" id="PBK69580.1"/>
    </source>
</evidence>
<dbReference type="AlphaFoldDB" id="A0A2H3BIS9"/>
<name>A0A2H3BIS9_9AGAR</name>
<feature type="coiled-coil region" evidence="1">
    <location>
        <begin position="53"/>
        <end position="80"/>
    </location>
</feature>
<reference evidence="3" key="1">
    <citation type="journal article" date="2017" name="Nat. Ecol. Evol.">
        <title>Genome expansion and lineage-specific genetic innovations in the forest pathogenic fungi Armillaria.</title>
        <authorList>
            <person name="Sipos G."/>
            <person name="Prasanna A.N."/>
            <person name="Walter M.C."/>
            <person name="O'Connor E."/>
            <person name="Balint B."/>
            <person name="Krizsan K."/>
            <person name="Kiss B."/>
            <person name="Hess J."/>
            <person name="Varga T."/>
            <person name="Slot J."/>
            <person name="Riley R."/>
            <person name="Boka B."/>
            <person name="Rigling D."/>
            <person name="Barry K."/>
            <person name="Lee J."/>
            <person name="Mihaltcheva S."/>
            <person name="LaButti K."/>
            <person name="Lipzen A."/>
            <person name="Waldron R."/>
            <person name="Moloney N.M."/>
            <person name="Sperisen C."/>
            <person name="Kredics L."/>
            <person name="Vagvoelgyi C."/>
            <person name="Patrignani A."/>
            <person name="Fitzpatrick D."/>
            <person name="Nagy I."/>
            <person name="Doyle S."/>
            <person name="Anderson J.B."/>
            <person name="Grigoriev I.V."/>
            <person name="Gueldener U."/>
            <person name="Muensterkoetter M."/>
            <person name="Nagy L.G."/>
        </authorList>
    </citation>
    <scope>NUCLEOTIDE SEQUENCE [LARGE SCALE GENOMIC DNA]</scope>
    <source>
        <strain evidence="3">28-4</strain>
    </source>
</reference>
<accession>A0A2H3BIS9</accession>